<organism evidence="2 3">
    <name type="scientific">Mesorhizobium atlanticum</name>
    <dbReference type="NCBI Taxonomy" id="2233532"/>
    <lineage>
        <taxon>Bacteria</taxon>
        <taxon>Pseudomonadati</taxon>
        <taxon>Pseudomonadota</taxon>
        <taxon>Alphaproteobacteria</taxon>
        <taxon>Hyphomicrobiales</taxon>
        <taxon>Phyllobacteriaceae</taxon>
        <taxon>Mesorhizobium</taxon>
    </lineage>
</organism>
<reference evidence="2 3" key="1">
    <citation type="submission" date="2018-07" db="EMBL/GenBank/DDBJ databases">
        <title>Diversity of Mesorhizobium strains in Brazil.</title>
        <authorList>
            <person name="Helene L.C.F."/>
            <person name="Dall'Agnol R."/>
            <person name="Delamuta J.R.M."/>
            <person name="Hungria M."/>
        </authorList>
    </citation>
    <scope>NUCLEOTIDE SEQUENCE [LARGE SCALE GENOMIC DNA]</scope>
    <source>
        <strain evidence="2 3">CNPSo 3140</strain>
    </source>
</reference>
<keyword evidence="3" id="KW-1185">Reference proteome</keyword>
<protein>
    <submittedName>
        <fullName evidence="2">Uncharacterized protein</fullName>
    </submittedName>
</protein>
<evidence type="ECO:0000313" key="3">
    <source>
        <dbReference type="Proteomes" id="UP000251956"/>
    </source>
</evidence>
<evidence type="ECO:0000313" key="2">
    <source>
        <dbReference type="EMBL" id="RAZ78249.1"/>
    </source>
</evidence>
<comment type="caution">
    <text evidence="2">The sequence shown here is derived from an EMBL/GenBank/DDBJ whole genome shotgun (WGS) entry which is preliminary data.</text>
</comment>
<dbReference type="PANTHER" id="PTHR38733:SF1">
    <property type="entry name" value="TYPE IV METHYL-DIRECTED RESTRICTION ENZYME ECOKMCRBC"/>
    <property type="match status" value="1"/>
</dbReference>
<evidence type="ECO:0000256" key="1">
    <source>
        <dbReference type="SAM" id="MobiDB-lite"/>
    </source>
</evidence>
<feature type="region of interest" description="Disordered" evidence="1">
    <location>
        <begin position="26"/>
        <end position="51"/>
    </location>
</feature>
<dbReference type="Proteomes" id="UP000251956">
    <property type="component" value="Unassembled WGS sequence"/>
</dbReference>
<dbReference type="EMBL" id="QMBQ01000002">
    <property type="protein sequence ID" value="RAZ78249.1"/>
    <property type="molecule type" value="Genomic_DNA"/>
</dbReference>
<dbReference type="InterPro" id="IPR019292">
    <property type="entry name" value="McrC"/>
</dbReference>
<dbReference type="Pfam" id="PF10117">
    <property type="entry name" value="McrBC"/>
    <property type="match status" value="1"/>
</dbReference>
<sequence>MVFNLCRNTSLRTWLVRQPGGRVGYHQSLARDDRSTASGPNRSDFTRLSTSSRRFPPEVTLKLSLRERGAPIAVGLGEWQSYGLDDTVGNLAGAGIIRIERSSDAVLLFPSHYVGDMRAPNVHLSVSPKDEDFFRALQTLSWEFVSKQAQEYEGKPIGNPGDDLATPFVQSLSKSVEDGLPWQYQKHTEATSTPRGKPQFSSSIAKFISRGILHRLVVTRQTRRQLQAFGDVIWAAYRSLPRSPGASPSLISLAAMLMEAVEIQRDLSLADAIETGRSLLAQNGLPLESSRTLLSAALALLELQSSTGMASYPLPSGIALFVDLERVWEQAVASLVQASQLGAGSQVSVHGLAKSQVRLFGTQGPIINPDVVVRSMGSIWAIADAKYKVMTDGEQFGLAPDVYQLTCYTERTEAQIGLLVYVGTSDSFREIGTTHSGCRLYSVRISAGRLLSDRQLALANLGQTFRIA</sequence>
<name>A0A330GV90_9HYPH</name>
<gene>
    <name evidence="2" type="ORF">DPM35_06595</name>
</gene>
<dbReference type="OrthoDB" id="10007829at2"/>
<accession>A0A330GV90</accession>
<proteinExistence type="predicted"/>
<dbReference type="PANTHER" id="PTHR38733">
    <property type="entry name" value="PROTEIN MCRC"/>
    <property type="match status" value="1"/>
</dbReference>
<dbReference type="AlphaFoldDB" id="A0A330GV90"/>
<feature type="compositionally biased region" description="Polar residues" evidence="1">
    <location>
        <begin position="36"/>
        <end position="51"/>
    </location>
</feature>